<dbReference type="InterPro" id="IPR050256">
    <property type="entry name" value="Glycosyltransferase_2"/>
</dbReference>
<sequence>MKISIVIPCYNEEKNIKLILEEFKKISFENYELELVFVNNGSKDNSKNVLEEMKQYYDFLKVVEVVENKGYGYGILEGLKQANGEYLGWMHADMQTSPNEFCKCIKFIGKNNDNHENIFIKGLRKNRPISDTVFTLGMSAFETLYLKKKLYDINAQPTLFSRKLYDKFENPPYDFSLDLYAYYKAIEAGNEIIRFPVMQKERIHGTSSWNTGFESRIKLIKRVISYSKLLKRNLGR</sequence>
<dbReference type="Proteomes" id="UP001189143">
    <property type="component" value="Unassembled WGS sequence"/>
</dbReference>
<gene>
    <name evidence="2" type="ORF">CNEO2_420052</name>
</gene>
<dbReference type="PANTHER" id="PTHR48090">
    <property type="entry name" value="UNDECAPRENYL-PHOSPHATE 4-DEOXY-4-FORMAMIDO-L-ARABINOSE TRANSFERASE-RELATED"/>
    <property type="match status" value="1"/>
</dbReference>
<proteinExistence type="predicted"/>
<evidence type="ECO:0000313" key="3">
    <source>
        <dbReference type="Proteomes" id="UP001189143"/>
    </source>
</evidence>
<reference evidence="2" key="1">
    <citation type="submission" date="2022-10" db="EMBL/GenBank/DDBJ databases">
        <authorList>
            <person name="Aires J."/>
            <person name="Mesa V."/>
        </authorList>
    </citation>
    <scope>NUCLEOTIDE SEQUENCE</scope>
    <source>
        <strain evidence="2">Clostridium neonatale JD116</strain>
    </source>
</reference>
<dbReference type="SUPFAM" id="SSF53448">
    <property type="entry name" value="Nucleotide-diphospho-sugar transferases"/>
    <property type="match status" value="1"/>
</dbReference>
<evidence type="ECO:0000313" key="2">
    <source>
        <dbReference type="EMBL" id="CAI3626343.1"/>
    </source>
</evidence>
<protein>
    <submittedName>
        <fullName evidence="2">Glyco_trans_2-like domain-containing protein</fullName>
    </submittedName>
</protein>
<dbReference type="CDD" id="cd04179">
    <property type="entry name" value="DPM_DPG-synthase_like"/>
    <property type="match status" value="1"/>
</dbReference>
<dbReference type="InterPro" id="IPR029044">
    <property type="entry name" value="Nucleotide-diphossugar_trans"/>
</dbReference>
<dbReference type="EMBL" id="CAMTCP010000240">
    <property type="protein sequence ID" value="CAI3626343.1"/>
    <property type="molecule type" value="Genomic_DNA"/>
</dbReference>
<dbReference type="InterPro" id="IPR001173">
    <property type="entry name" value="Glyco_trans_2-like"/>
</dbReference>
<dbReference type="AlphaFoldDB" id="A0AAD1YHK2"/>
<comment type="caution">
    <text evidence="2">The sequence shown here is derived from an EMBL/GenBank/DDBJ whole genome shotgun (WGS) entry which is preliminary data.</text>
</comment>
<feature type="domain" description="Glycosyltransferase 2-like" evidence="1">
    <location>
        <begin position="4"/>
        <end position="113"/>
    </location>
</feature>
<dbReference type="Gene3D" id="3.90.550.10">
    <property type="entry name" value="Spore Coat Polysaccharide Biosynthesis Protein SpsA, Chain A"/>
    <property type="match status" value="1"/>
</dbReference>
<name>A0AAD1YHK2_9CLOT</name>
<evidence type="ECO:0000259" key="1">
    <source>
        <dbReference type="Pfam" id="PF00535"/>
    </source>
</evidence>
<dbReference type="Pfam" id="PF00535">
    <property type="entry name" value="Glycos_transf_2"/>
    <property type="match status" value="1"/>
</dbReference>
<organism evidence="2 3">
    <name type="scientific">Clostridium neonatale</name>
    <dbReference type="NCBI Taxonomy" id="137838"/>
    <lineage>
        <taxon>Bacteria</taxon>
        <taxon>Bacillati</taxon>
        <taxon>Bacillota</taxon>
        <taxon>Clostridia</taxon>
        <taxon>Eubacteriales</taxon>
        <taxon>Clostridiaceae</taxon>
        <taxon>Clostridium</taxon>
    </lineage>
</organism>
<accession>A0AAD1YHK2</accession>
<dbReference type="RefSeq" id="WP_317049464.1">
    <property type="nucleotide sequence ID" value="NZ_CAMRXC010000226.1"/>
</dbReference>